<evidence type="ECO:0000313" key="9">
    <source>
        <dbReference type="Proteomes" id="UP000794436"/>
    </source>
</evidence>
<evidence type="ECO:0000313" key="8">
    <source>
        <dbReference type="EMBL" id="TMW59302.1"/>
    </source>
</evidence>
<sequence>MKTTDRVSTDDTHLQKVDSGAFHAIKSPAVESDGLELGGALRPGGAPSVFSLKHIGLLAHIASVGVVYGTVYGVIYAVLNNYLAMSATLVATAQALIRVPRALRMIFAVCSDCYPIFGYRRRPYLLIGWIMTFVSCFLMAVWPIGDPATTDPDASDNGIKLIFLMMFANLGTVIAFGASDGYMVELAQREPELTRGTVQSNVSTVRQVFMILSAFMTGLGLNGVDYGGSFSWTMGFNAIMGVCAAFSFVTIPLCWFCITEEKVSEGKSGSEFFKGLFKIIQSRVIFQLIALRFFRQIFSLFSVTADSLIQSLWAKVEPLNSGVADMLSSVISAVSIFIVKKYGLAWDWRLIVITCQVFVVALDCIPTFFTIWNVFRSQWFWLGVPLLAEFPNSIGDFIAGLYVVEVTDEGFEATIMGLMVSISAIGTPFATVMTKSVSSYFDIERPYIKKDDHHVHSQLTYAYIIAYIVNLFSLVFVVFWLPRQKAEVRALKRTGGSNKVLGSITVFYLVFAFCWTVMTNILSLSASTKCLRIAGGTGCK</sequence>
<feature type="transmembrane region" description="Helical" evidence="7">
    <location>
        <begin position="378"/>
        <end position="404"/>
    </location>
</feature>
<feature type="transmembrane region" description="Helical" evidence="7">
    <location>
        <begin position="162"/>
        <end position="184"/>
    </location>
</feature>
<evidence type="ECO:0000256" key="3">
    <source>
        <dbReference type="ARBA" id="ARBA00022448"/>
    </source>
</evidence>
<name>A0A8K1C9Z3_PYTOL</name>
<proteinExistence type="inferred from homology"/>
<dbReference type="InterPro" id="IPR036259">
    <property type="entry name" value="MFS_trans_sf"/>
</dbReference>
<feature type="transmembrane region" description="Helical" evidence="7">
    <location>
        <begin position="205"/>
        <end position="224"/>
    </location>
</feature>
<protein>
    <recommendedName>
        <fullName evidence="10">Transmembrane protein</fullName>
    </recommendedName>
</protein>
<keyword evidence="4 7" id="KW-0812">Transmembrane</keyword>
<dbReference type="PANTHER" id="PTHR31585">
    <property type="entry name" value="FOLATE-BIOPTERIN TRANSPORTER 1, CHLOROPLASTIC"/>
    <property type="match status" value="1"/>
</dbReference>
<feature type="transmembrane region" description="Helical" evidence="7">
    <location>
        <begin position="57"/>
        <end position="76"/>
    </location>
</feature>
<dbReference type="PANTHER" id="PTHR31585:SF5">
    <property type="entry name" value="RNA-BINDING S4 DOMAIN-CONTAINING PROTEIN"/>
    <property type="match status" value="1"/>
</dbReference>
<dbReference type="GO" id="GO:0016020">
    <property type="term" value="C:membrane"/>
    <property type="evidence" value="ECO:0007669"/>
    <property type="project" value="UniProtKB-SubCell"/>
</dbReference>
<dbReference type="AlphaFoldDB" id="A0A8K1C9Z3"/>
<evidence type="ECO:0000256" key="7">
    <source>
        <dbReference type="SAM" id="Phobius"/>
    </source>
</evidence>
<feature type="transmembrane region" description="Helical" evidence="7">
    <location>
        <begin position="236"/>
        <end position="258"/>
    </location>
</feature>
<feature type="transmembrane region" description="Helical" evidence="7">
    <location>
        <begin position="124"/>
        <end position="142"/>
    </location>
</feature>
<gene>
    <name evidence="8" type="ORF">Poli38472_004371</name>
</gene>
<dbReference type="Proteomes" id="UP000794436">
    <property type="component" value="Unassembled WGS sequence"/>
</dbReference>
<feature type="transmembrane region" description="Helical" evidence="7">
    <location>
        <begin position="501"/>
        <end position="522"/>
    </location>
</feature>
<dbReference type="InterPro" id="IPR039309">
    <property type="entry name" value="BT1"/>
</dbReference>
<dbReference type="Gene3D" id="1.20.1250.20">
    <property type="entry name" value="MFS general substrate transporter like domains"/>
    <property type="match status" value="1"/>
</dbReference>
<keyword evidence="6 7" id="KW-0472">Membrane</keyword>
<keyword evidence="5 7" id="KW-1133">Transmembrane helix</keyword>
<keyword evidence="9" id="KW-1185">Reference proteome</keyword>
<feature type="transmembrane region" description="Helical" evidence="7">
    <location>
        <begin position="350"/>
        <end position="372"/>
    </location>
</feature>
<reference evidence="8" key="1">
    <citation type="submission" date="2019-03" db="EMBL/GenBank/DDBJ databases">
        <title>Long read genome sequence of the mycoparasitic Pythium oligandrum ATCC 38472 isolated from sugarbeet rhizosphere.</title>
        <authorList>
            <person name="Gaulin E."/>
        </authorList>
    </citation>
    <scope>NUCLEOTIDE SEQUENCE</scope>
    <source>
        <strain evidence="8">ATCC 38472_TT</strain>
    </source>
</reference>
<evidence type="ECO:0008006" key="10">
    <source>
        <dbReference type="Google" id="ProtNLM"/>
    </source>
</evidence>
<evidence type="ECO:0000256" key="1">
    <source>
        <dbReference type="ARBA" id="ARBA00004141"/>
    </source>
</evidence>
<feature type="transmembrane region" description="Helical" evidence="7">
    <location>
        <begin position="461"/>
        <end position="481"/>
    </location>
</feature>
<accession>A0A8K1C9Z3</accession>
<dbReference type="OrthoDB" id="754047at2759"/>
<evidence type="ECO:0000256" key="2">
    <source>
        <dbReference type="ARBA" id="ARBA00007015"/>
    </source>
</evidence>
<dbReference type="Pfam" id="PF03092">
    <property type="entry name" value="BT1"/>
    <property type="match status" value="1"/>
</dbReference>
<evidence type="ECO:0000256" key="5">
    <source>
        <dbReference type="ARBA" id="ARBA00022989"/>
    </source>
</evidence>
<evidence type="ECO:0000256" key="4">
    <source>
        <dbReference type="ARBA" id="ARBA00022692"/>
    </source>
</evidence>
<dbReference type="SUPFAM" id="SSF103473">
    <property type="entry name" value="MFS general substrate transporter"/>
    <property type="match status" value="1"/>
</dbReference>
<comment type="caution">
    <text evidence="8">The sequence shown here is derived from an EMBL/GenBank/DDBJ whole genome shotgun (WGS) entry which is preliminary data.</text>
</comment>
<comment type="subcellular location">
    <subcellularLocation>
        <location evidence="1">Membrane</location>
        <topology evidence="1">Multi-pass membrane protein</topology>
    </subcellularLocation>
</comment>
<keyword evidence="3" id="KW-0813">Transport</keyword>
<dbReference type="EMBL" id="SPLM01000109">
    <property type="protein sequence ID" value="TMW59302.1"/>
    <property type="molecule type" value="Genomic_DNA"/>
</dbReference>
<comment type="similarity">
    <text evidence="2">Belongs to the major facilitator superfamily. Folate-biopterin transporter (TC 2.A.71) family.</text>
</comment>
<organism evidence="8 9">
    <name type="scientific">Pythium oligandrum</name>
    <name type="common">Mycoparasitic fungus</name>
    <dbReference type="NCBI Taxonomy" id="41045"/>
    <lineage>
        <taxon>Eukaryota</taxon>
        <taxon>Sar</taxon>
        <taxon>Stramenopiles</taxon>
        <taxon>Oomycota</taxon>
        <taxon>Peronosporomycetes</taxon>
        <taxon>Pythiales</taxon>
        <taxon>Pythiaceae</taxon>
        <taxon>Pythium</taxon>
    </lineage>
</organism>
<feature type="transmembrane region" description="Helical" evidence="7">
    <location>
        <begin position="416"/>
        <end position="441"/>
    </location>
</feature>
<evidence type="ECO:0000256" key="6">
    <source>
        <dbReference type="ARBA" id="ARBA00023136"/>
    </source>
</evidence>